<sequence>MDRIDGSLIALRRIIRATELFGRKLAQAAGLTAVQFRVLQVVAESGHCTSTAISQRMRVSQATVTSLVDKLVKSGMVVREKSEADRRQTNIVITDQGRKTIEDAPDPLQQRYVRKFAALEDWEQAMILASLERVATMMDAEDIDASPVLDAGDIRKST</sequence>
<dbReference type="AlphaFoldDB" id="A0A1I7CS93"/>
<keyword evidence="3" id="KW-1185">Reference proteome</keyword>
<reference evidence="2 3" key="1">
    <citation type="submission" date="2016-10" db="EMBL/GenBank/DDBJ databases">
        <authorList>
            <person name="de Groot N.N."/>
        </authorList>
    </citation>
    <scope>NUCLEOTIDE SEQUENCE [LARGE SCALE GENOMIC DNA]</scope>
    <source>
        <strain evidence="2 3">CGMCC 1.10959</strain>
    </source>
</reference>
<evidence type="ECO:0000313" key="3">
    <source>
        <dbReference type="Proteomes" id="UP000182466"/>
    </source>
</evidence>
<dbReference type="EMBL" id="FPAW01000019">
    <property type="protein sequence ID" value="SFU02268.1"/>
    <property type="molecule type" value="Genomic_DNA"/>
</dbReference>
<organism evidence="2 3">
    <name type="scientific">Sedimentitalea nanhaiensis</name>
    <dbReference type="NCBI Taxonomy" id="999627"/>
    <lineage>
        <taxon>Bacteria</taxon>
        <taxon>Pseudomonadati</taxon>
        <taxon>Pseudomonadota</taxon>
        <taxon>Alphaproteobacteria</taxon>
        <taxon>Rhodobacterales</taxon>
        <taxon>Paracoccaceae</taxon>
        <taxon>Sedimentitalea</taxon>
    </lineage>
</organism>
<dbReference type="InterPro" id="IPR000835">
    <property type="entry name" value="HTH_MarR-typ"/>
</dbReference>
<dbReference type="GO" id="GO:0006950">
    <property type="term" value="P:response to stress"/>
    <property type="evidence" value="ECO:0007669"/>
    <property type="project" value="TreeGrafter"/>
</dbReference>
<evidence type="ECO:0000259" key="1">
    <source>
        <dbReference type="PROSITE" id="PS50995"/>
    </source>
</evidence>
<keyword evidence="2" id="KW-0238">DNA-binding</keyword>
<dbReference type="PRINTS" id="PR00598">
    <property type="entry name" value="HTHMARR"/>
</dbReference>
<name>A0A1I7CS93_9RHOB</name>
<dbReference type="PROSITE" id="PS50995">
    <property type="entry name" value="HTH_MARR_2"/>
    <property type="match status" value="1"/>
</dbReference>
<accession>A0A1I7CS93</accession>
<dbReference type="SUPFAM" id="SSF46785">
    <property type="entry name" value="Winged helix' DNA-binding domain"/>
    <property type="match status" value="1"/>
</dbReference>
<gene>
    <name evidence="2" type="ORF">SAMN05216236_11939</name>
</gene>
<dbReference type="PANTHER" id="PTHR33164">
    <property type="entry name" value="TRANSCRIPTIONAL REGULATOR, MARR FAMILY"/>
    <property type="match status" value="1"/>
</dbReference>
<dbReference type="eggNOG" id="COG1846">
    <property type="taxonomic scope" value="Bacteria"/>
</dbReference>
<feature type="domain" description="HTH marR-type" evidence="1">
    <location>
        <begin position="1"/>
        <end position="136"/>
    </location>
</feature>
<dbReference type="Proteomes" id="UP000182466">
    <property type="component" value="Unassembled WGS sequence"/>
</dbReference>
<dbReference type="Pfam" id="PF12802">
    <property type="entry name" value="MarR_2"/>
    <property type="match status" value="1"/>
</dbReference>
<evidence type="ECO:0000313" key="2">
    <source>
        <dbReference type="EMBL" id="SFU02268.1"/>
    </source>
</evidence>
<dbReference type="InterPro" id="IPR036390">
    <property type="entry name" value="WH_DNA-bd_sf"/>
</dbReference>
<dbReference type="Gene3D" id="1.10.10.10">
    <property type="entry name" value="Winged helix-like DNA-binding domain superfamily/Winged helix DNA-binding domain"/>
    <property type="match status" value="1"/>
</dbReference>
<dbReference type="GO" id="GO:0003677">
    <property type="term" value="F:DNA binding"/>
    <property type="evidence" value="ECO:0007669"/>
    <property type="project" value="UniProtKB-KW"/>
</dbReference>
<protein>
    <submittedName>
        <fullName evidence="2">DNA-binding transcriptional regulator, MarR family</fullName>
    </submittedName>
</protein>
<dbReference type="PANTHER" id="PTHR33164:SF89">
    <property type="entry name" value="MARR FAMILY REGULATORY PROTEIN"/>
    <property type="match status" value="1"/>
</dbReference>
<proteinExistence type="predicted"/>
<dbReference type="RefSeq" id="WP_027262852.1">
    <property type="nucleotide sequence ID" value="NZ_FPAW01000019.1"/>
</dbReference>
<dbReference type="SMART" id="SM00347">
    <property type="entry name" value="HTH_MARR"/>
    <property type="match status" value="1"/>
</dbReference>
<dbReference type="InterPro" id="IPR036388">
    <property type="entry name" value="WH-like_DNA-bd_sf"/>
</dbReference>
<dbReference type="GO" id="GO:0003700">
    <property type="term" value="F:DNA-binding transcription factor activity"/>
    <property type="evidence" value="ECO:0007669"/>
    <property type="project" value="InterPro"/>
</dbReference>
<dbReference type="STRING" id="999627.SAMN05216236_11939"/>
<dbReference type="InterPro" id="IPR039422">
    <property type="entry name" value="MarR/SlyA-like"/>
</dbReference>
<dbReference type="OrthoDB" id="8447118at2"/>